<protein>
    <recommendedName>
        <fullName evidence="11">Methylenetetrahydrofolate reductase (NAD(P)H)</fullName>
    </recommendedName>
</protein>
<dbReference type="Gene3D" id="3.20.20.220">
    <property type="match status" value="1"/>
</dbReference>
<comment type="cofactor">
    <cofactor evidence="1">
        <name>FAD</name>
        <dbReference type="ChEBI" id="CHEBI:57692"/>
    </cofactor>
</comment>
<dbReference type="PANTHER" id="PTHR45754">
    <property type="entry name" value="METHYLENETETRAHYDROFOLATE REDUCTASE"/>
    <property type="match status" value="1"/>
</dbReference>
<dbReference type="InterPro" id="IPR029041">
    <property type="entry name" value="FAD-linked_oxidoreductase-like"/>
</dbReference>
<dbReference type="PANTHER" id="PTHR45754:SF3">
    <property type="entry name" value="METHYLENETETRAHYDROFOLATE REDUCTASE (NADPH)"/>
    <property type="match status" value="1"/>
</dbReference>
<dbReference type="InterPro" id="IPR003171">
    <property type="entry name" value="Mehydrof_redctse-like"/>
</dbReference>
<evidence type="ECO:0000256" key="7">
    <source>
        <dbReference type="RuleBase" id="RU004254"/>
    </source>
</evidence>
<evidence type="ECO:0000256" key="6">
    <source>
        <dbReference type="ARBA" id="ARBA00023002"/>
    </source>
</evidence>
<comment type="pathway">
    <text evidence="2 7">One-carbon metabolism; tetrahydrofolate interconversion.</text>
</comment>
<dbReference type="SUPFAM" id="SSF51730">
    <property type="entry name" value="FAD-linked oxidoreductase"/>
    <property type="match status" value="1"/>
</dbReference>
<accession>A0ABP1A4A3</accession>
<keyword evidence="5" id="KW-0274">FAD</keyword>
<evidence type="ECO:0000256" key="5">
    <source>
        <dbReference type="ARBA" id="ARBA00022827"/>
    </source>
</evidence>
<evidence type="ECO:0008006" key="11">
    <source>
        <dbReference type="Google" id="ProtNLM"/>
    </source>
</evidence>
<comment type="similarity">
    <text evidence="3">Belongs to the methylenetetrahydrofolate reductase family.</text>
</comment>
<dbReference type="Pfam" id="PF02219">
    <property type="entry name" value="MTHFR"/>
    <property type="match status" value="1"/>
</dbReference>
<evidence type="ECO:0000313" key="9">
    <source>
        <dbReference type="EMBL" id="CAK9857166.1"/>
    </source>
</evidence>
<name>A0ABP1A4A3_9BRYO</name>
<sequence>MGHTSSLLRLMLVGGLQEAHPGVITYESGATEEAYKKDLAYLKEKVDAGGEVIITQLFYDTDIFLKFVSDCREIGIKCPIVHGIMPIQSYKGFLHMTGLCKTKVPAEIKAALEPIKDNEEAVCAYEIHS</sequence>
<keyword evidence="4" id="KW-0285">Flavoprotein</keyword>
<evidence type="ECO:0000256" key="1">
    <source>
        <dbReference type="ARBA" id="ARBA00001974"/>
    </source>
</evidence>
<dbReference type="Proteomes" id="UP001497522">
    <property type="component" value="Chromosome 1"/>
</dbReference>
<organism evidence="9 10">
    <name type="scientific">Sphagnum jensenii</name>
    <dbReference type="NCBI Taxonomy" id="128206"/>
    <lineage>
        <taxon>Eukaryota</taxon>
        <taxon>Viridiplantae</taxon>
        <taxon>Streptophyta</taxon>
        <taxon>Embryophyta</taxon>
        <taxon>Bryophyta</taxon>
        <taxon>Sphagnophytina</taxon>
        <taxon>Sphagnopsida</taxon>
        <taxon>Sphagnales</taxon>
        <taxon>Sphagnaceae</taxon>
        <taxon>Sphagnum</taxon>
    </lineage>
</organism>
<reference evidence="9 10" key="1">
    <citation type="submission" date="2024-03" db="EMBL/GenBank/DDBJ databases">
        <authorList>
            <consortium name="ELIXIR-Norway"/>
            <consortium name="Elixir Norway"/>
        </authorList>
    </citation>
    <scope>NUCLEOTIDE SEQUENCE [LARGE SCALE GENOMIC DNA]</scope>
</reference>
<evidence type="ECO:0000313" key="10">
    <source>
        <dbReference type="Proteomes" id="UP001497522"/>
    </source>
</evidence>
<keyword evidence="6" id="KW-0560">Oxidoreductase</keyword>
<evidence type="ECO:0000256" key="8">
    <source>
        <dbReference type="SAM" id="SignalP"/>
    </source>
</evidence>
<gene>
    <name evidence="9" type="ORF">CSSPJE1EN2_LOCUS161</name>
</gene>
<keyword evidence="10" id="KW-1185">Reference proteome</keyword>
<dbReference type="EMBL" id="OZ023702">
    <property type="protein sequence ID" value="CAK9857166.1"/>
    <property type="molecule type" value="Genomic_DNA"/>
</dbReference>
<evidence type="ECO:0000256" key="3">
    <source>
        <dbReference type="ARBA" id="ARBA00006743"/>
    </source>
</evidence>
<feature type="chain" id="PRO_5046256871" description="Methylenetetrahydrofolate reductase (NAD(P)H)" evidence="8">
    <location>
        <begin position="22"/>
        <end position="129"/>
    </location>
</feature>
<proteinExistence type="inferred from homology"/>
<keyword evidence="8" id="KW-0732">Signal</keyword>
<evidence type="ECO:0000256" key="2">
    <source>
        <dbReference type="ARBA" id="ARBA00004777"/>
    </source>
</evidence>
<evidence type="ECO:0000256" key="4">
    <source>
        <dbReference type="ARBA" id="ARBA00022630"/>
    </source>
</evidence>
<feature type="signal peptide" evidence="8">
    <location>
        <begin position="1"/>
        <end position="21"/>
    </location>
</feature>